<feature type="compositionally biased region" description="Basic and acidic residues" evidence="1">
    <location>
        <begin position="424"/>
        <end position="435"/>
    </location>
</feature>
<gene>
    <name evidence="2" type="ORF">D6D01_07552</name>
</gene>
<feature type="compositionally biased region" description="Low complexity" evidence="1">
    <location>
        <begin position="151"/>
        <end position="165"/>
    </location>
</feature>
<evidence type="ECO:0000313" key="2">
    <source>
        <dbReference type="EMBL" id="THY17141.1"/>
    </source>
</evidence>
<feature type="compositionally biased region" description="Low complexity" evidence="1">
    <location>
        <begin position="75"/>
        <end position="91"/>
    </location>
</feature>
<feature type="region of interest" description="Disordered" evidence="1">
    <location>
        <begin position="294"/>
        <end position="442"/>
    </location>
</feature>
<accession>A0A4S9KLZ4</accession>
<feature type="compositionally biased region" description="Polar residues" evidence="1">
    <location>
        <begin position="242"/>
        <end position="251"/>
    </location>
</feature>
<feature type="compositionally biased region" description="Low complexity" evidence="1">
    <location>
        <begin position="386"/>
        <end position="404"/>
    </location>
</feature>
<sequence>MRDKIRSPALIGAIVHVGRNRPNDDIHSTSVLRADPGTSPYLTRARALVMSTAVAAPFQQSSNFGPQYHNMSNSPTQPTTQRNTRPPRARNVNINNDAYAQNTQSDSGLPSQATTPKPKKTRPRQNDHRAASNSDVPNSTNPRTKPSRKSPTATPAKPAAYAGPTFHASPAASNLPMPKFASKSVPPATTNNSLQAKFDAESTKLNALSPSFDAAVPAPLSRERSPLDIFFNADRQERAHKTSSPLAQRRTTPPEAKGMFKLDIDSSSSPAASQNQAEADKQAYTQSLKNLLNLQPSTTSPAQPRAQPNPVFQTPQQQRTLDADPSLHYGNRSLTPLFHAARNPSSPQPTADLTPQRNPSAHAQQPFDPRAYLESQSPFISRPHNASASPQQHYQQQPYHSPAQFIGAHRPQPPPPQRPSQPDHSPDVKGMEAKLRGMLKLT</sequence>
<comment type="caution">
    <text evidence="2">The sequence shown here is derived from an EMBL/GenBank/DDBJ whole genome shotgun (WGS) entry which is preliminary data.</text>
</comment>
<dbReference type="EMBL" id="QZBD01000374">
    <property type="protein sequence ID" value="THY17141.1"/>
    <property type="molecule type" value="Genomic_DNA"/>
</dbReference>
<dbReference type="AlphaFoldDB" id="A0A4S9KLZ4"/>
<feature type="compositionally biased region" description="Polar residues" evidence="1">
    <location>
        <begin position="343"/>
        <end position="363"/>
    </location>
</feature>
<feature type="compositionally biased region" description="Low complexity" evidence="1">
    <location>
        <begin position="266"/>
        <end position="277"/>
    </location>
</feature>
<organism evidence="2 3">
    <name type="scientific">Aureobasidium pullulans</name>
    <name type="common">Black yeast</name>
    <name type="synonym">Pullularia pullulans</name>
    <dbReference type="NCBI Taxonomy" id="5580"/>
    <lineage>
        <taxon>Eukaryota</taxon>
        <taxon>Fungi</taxon>
        <taxon>Dikarya</taxon>
        <taxon>Ascomycota</taxon>
        <taxon>Pezizomycotina</taxon>
        <taxon>Dothideomycetes</taxon>
        <taxon>Dothideomycetidae</taxon>
        <taxon>Dothideales</taxon>
        <taxon>Saccotheciaceae</taxon>
        <taxon>Aureobasidium</taxon>
    </lineage>
</organism>
<evidence type="ECO:0000313" key="3">
    <source>
        <dbReference type="Proteomes" id="UP000306584"/>
    </source>
</evidence>
<feature type="region of interest" description="Disordered" evidence="1">
    <location>
        <begin position="61"/>
        <end position="189"/>
    </location>
</feature>
<reference evidence="2 3" key="1">
    <citation type="submission" date="2018-10" db="EMBL/GenBank/DDBJ databases">
        <title>Fifty Aureobasidium pullulans genomes reveal a recombining polyextremotolerant generalist.</title>
        <authorList>
            <person name="Gostincar C."/>
            <person name="Turk M."/>
            <person name="Zajc J."/>
            <person name="Gunde-Cimerman N."/>
        </authorList>
    </citation>
    <scope>NUCLEOTIDE SEQUENCE [LARGE SCALE GENOMIC DNA]</scope>
    <source>
        <strain evidence="2 3">EXF-6604</strain>
    </source>
</reference>
<name>A0A4S9KLZ4_AURPU</name>
<proteinExistence type="predicted"/>
<feature type="compositionally biased region" description="Polar residues" evidence="1">
    <location>
        <begin position="310"/>
        <end position="320"/>
    </location>
</feature>
<feature type="compositionally biased region" description="Polar residues" evidence="1">
    <location>
        <begin position="131"/>
        <end position="144"/>
    </location>
</feature>
<feature type="region of interest" description="Disordered" evidence="1">
    <location>
        <begin position="233"/>
        <end position="281"/>
    </location>
</feature>
<feature type="compositionally biased region" description="Polar residues" evidence="1">
    <location>
        <begin position="61"/>
        <end position="74"/>
    </location>
</feature>
<dbReference type="InterPro" id="IPR028322">
    <property type="entry name" value="PNRC-like_rgn"/>
</dbReference>
<dbReference type="GO" id="GO:0016071">
    <property type="term" value="P:mRNA metabolic process"/>
    <property type="evidence" value="ECO:0007669"/>
    <property type="project" value="UniProtKB-ARBA"/>
</dbReference>
<dbReference type="Pfam" id="PF15365">
    <property type="entry name" value="PNRC"/>
    <property type="match status" value="1"/>
</dbReference>
<evidence type="ECO:0000256" key="1">
    <source>
        <dbReference type="SAM" id="MobiDB-lite"/>
    </source>
</evidence>
<feature type="compositionally biased region" description="Polar residues" evidence="1">
    <location>
        <begin position="92"/>
        <end position="115"/>
    </location>
</feature>
<protein>
    <submittedName>
        <fullName evidence="2">Uncharacterized protein</fullName>
    </submittedName>
</protein>
<dbReference type="Proteomes" id="UP000306584">
    <property type="component" value="Unassembled WGS sequence"/>
</dbReference>